<evidence type="ECO:0000259" key="7">
    <source>
        <dbReference type="Pfam" id="PF12697"/>
    </source>
</evidence>
<dbReference type="Pfam" id="PF12697">
    <property type="entry name" value="Abhydrolase_6"/>
    <property type="match status" value="1"/>
</dbReference>
<dbReference type="InterPro" id="IPR052374">
    <property type="entry name" value="SERAC1"/>
</dbReference>
<evidence type="ECO:0000256" key="2">
    <source>
        <dbReference type="ARBA" id="ARBA00004240"/>
    </source>
</evidence>
<dbReference type="InterPro" id="IPR000073">
    <property type="entry name" value="AB_hydrolase_1"/>
</dbReference>
<dbReference type="SUPFAM" id="SSF53474">
    <property type="entry name" value="alpha/beta-Hydrolases"/>
    <property type="match status" value="1"/>
</dbReference>
<evidence type="ECO:0000256" key="5">
    <source>
        <dbReference type="ARBA" id="ARBA00023128"/>
    </source>
</evidence>
<keyword evidence="5" id="KW-0496">Mitochondrion</keyword>
<gene>
    <name evidence="8" type="ORF">K469DRAFT_581699</name>
</gene>
<evidence type="ECO:0000256" key="4">
    <source>
        <dbReference type="ARBA" id="ARBA00022824"/>
    </source>
</evidence>
<comment type="subcellular location">
    <subcellularLocation>
        <location evidence="2">Endoplasmic reticulum</location>
    </subcellularLocation>
    <subcellularLocation>
        <location evidence="3">Membrane</location>
    </subcellularLocation>
    <subcellularLocation>
        <location evidence="1">Mitochondrion</location>
    </subcellularLocation>
</comment>
<feature type="domain" description="AB hydrolase-1" evidence="7">
    <location>
        <begin position="1"/>
        <end position="215"/>
    </location>
</feature>
<accession>A0A6A6DXT7</accession>
<protein>
    <recommendedName>
        <fullName evidence="7">AB hydrolase-1 domain-containing protein</fullName>
    </recommendedName>
</protein>
<evidence type="ECO:0000313" key="9">
    <source>
        <dbReference type="Proteomes" id="UP000800200"/>
    </source>
</evidence>
<dbReference type="GO" id="GO:0005739">
    <property type="term" value="C:mitochondrion"/>
    <property type="evidence" value="ECO:0007669"/>
    <property type="project" value="UniProtKB-SubCell"/>
</dbReference>
<evidence type="ECO:0000313" key="8">
    <source>
        <dbReference type="EMBL" id="KAF2183853.1"/>
    </source>
</evidence>
<keyword evidence="9" id="KW-1185">Reference proteome</keyword>
<sequence>VVFVPGLGSFPDTTWQKPSVMSGKLVHNTSWIDDFLPLDLPQARLFYFNYDSTTYNDAPAKDLGDIADEMLFELSMTDWGDSNEVRMRLHNPPIIFVCHSYGGLVVKEVCLTLSVRKDMKHRSLLNSVSAIMFLGTPHFGTPYASYARALALRLHLLGSNPDIFLPLYPNSTFLQKQHSEFLKHFSWLRMTNFYETKGTVILPSWLSFPPWRVIVPKPFATFDAPKTENYGLDYDHSGLNKFNSREERGYRTILYVLRATAKTIIQAHQTGGGMYFTWHFFQACRLLICR</sequence>
<dbReference type="OrthoDB" id="5086500at2759"/>
<evidence type="ECO:0000256" key="1">
    <source>
        <dbReference type="ARBA" id="ARBA00004173"/>
    </source>
</evidence>
<reference evidence="8" key="1">
    <citation type="journal article" date="2020" name="Stud. Mycol.">
        <title>101 Dothideomycetes genomes: a test case for predicting lifestyles and emergence of pathogens.</title>
        <authorList>
            <person name="Haridas S."/>
            <person name="Albert R."/>
            <person name="Binder M."/>
            <person name="Bloem J."/>
            <person name="Labutti K."/>
            <person name="Salamov A."/>
            <person name="Andreopoulos B."/>
            <person name="Baker S."/>
            <person name="Barry K."/>
            <person name="Bills G."/>
            <person name="Bluhm B."/>
            <person name="Cannon C."/>
            <person name="Castanera R."/>
            <person name="Culley D."/>
            <person name="Daum C."/>
            <person name="Ezra D."/>
            <person name="Gonzalez J."/>
            <person name="Henrissat B."/>
            <person name="Kuo A."/>
            <person name="Liang C."/>
            <person name="Lipzen A."/>
            <person name="Lutzoni F."/>
            <person name="Magnuson J."/>
            <person name="Mondo S."/>
            <person name="Nolan M."/>
            <person name="Ohm R."/>
            <person name="Pangilinan J."/>
            <person name="Park H.-J."/>
            <person name="Ramirez L."/>
            <person name="Alfaro M."/>
            <person name="Sun H."/>
            <person name="Tritt A."/>
            <person name="Yoshinaga Y."/>
            <person name="Zwiers L.-H."/>
            <person name="Turgeon B."/>
            <person name="Goodwin S."/>
            <person name="Spatafora J."/>
            <person name="Crous P."/>
            <person name="Grigoriev I."/>
        </authorList>
    </citation>
    <scope>NUCLEOTIDE SEQUENCE</scope>
    <source>
        <strain evidence="8">CBS 207.26</strain>
    </source>
</reference>
<evidence type="ECO:0000256" key="6">
    <source>
        <dbReference type="ARBA" id="ARBA00023136"/>
    </source>
</evidence>
<dbReference type="GO" id="GO:0005783">
    <property type="term" value="C:endoplasmic reticulum"/>
    <property type="evidence" value="ECO:0007669"/>
    <property type="project" value="UniProtKB-SubCell"/>
</dbReference>
<dbReference type="PANTHER" id="PTHR48182:SF2">
    <property type="entry name" value="PROTEIN SERAC1"/>
    <property type="match status" value="1"/>
</dbReference>
<evidence type="ECO:0000256" key="3">
    <source>
        <dbReference type="ARBA" id="ARBA00004370"/>
    </source>
</evidence>
<proteinExistence type="predicted"/>
<organism evidence="8 9">
    <name type="scientific">Zopfia rhizophila CBS 207.26</name>
    <dbReference type="NCBI Taxonomy" id="1314779"/>
    <lineage>
        <taxon>Eukaryota</taxon>
        <taxon>Fungi</taxon>
        <taxon>Dikarya</taxon>
        <taxon>Ascomycota</taxon>
        <taxon>Pezizomycotina</taxon>
        <taxon>Dothideomycetes</taxon>
        <taxon>Dothideomycetes incertae sedis</taxon>
        <taxon>Zopfiaceae</taxon>
        <taxon>Zopfia</taxon>
    </lineage>
</organism>
<name>A0A6A6DXT7_9PEZI</name>
<dbReference type="AlphaFoldDB" id="A0A6A6DXT7"/>
<dbReference type="GO" id="GO:0016020">
    <property type="term" value="C:membrane"/>
    <property type="evidence" value="ECO:0007669"/>
    <property type="project" value="UniProtKB-SubCell"/>
</dbReference>
<keyword evidence="4" id="KW-0256">Endoplasmic reticulum</keyword>
<dbReference type="Proteomes" id="UP000800200">
    <property type="component" value="Unassembled WGS sequence"/>
</dbReference>
<dbReference type="InterPro" id="IPR029058">
    <property type="entry name" value="AB_hydrolase_fold"/>
</dbReference>
<dbReference type="Gene3D" id="3.40.50.1820">
    <property type="entry name" value="alpha/beta hydrolase"/>
    <property type="match status" value="1"/>
</dbReference>
<feature type="non-terminal residue" evidence="8">
    <location>
        <position position="1"/>
    </location>
</feature>
<dbReference type="EMBL" id="ML994640">
    <property type="protein sequence ID" value="KAF2183853.1"/>
    <property type="molecule type" value="Genomic_DNA"/>
</dbReference>
<keyword evidence="6" id="KW-0472">Membrane</keyword>
<dbReference type="PANTHER" id="PTHR48182">
    <property type="entry name" value="PROTEIN SERAC1"/>
    <property type="match status" value="1"/>
</dbReference>